<comment type="caution">
    <text evidence="1">The sequence shown here is derived from an EMBL/GenBank/DDBJ whole genome shotgun (WGS) entry which is preliminary data.</text>
</comment>
<name>A0ACC3T0S8_LIPKO</name>
<proteinExistence type="predicted"/>
<accession>A0ACC3T0S8</accession>
<gene>
    <name evidence="1" type="ORF">V1525DRAFT_433226</name>
</gene>
<evidence type="ECO:0000313" key="1">
    <source>
        <dbReference type="EMBL" id="KAK9237014.1"/>
    </source>
</evidence>
<dbReference type="EMBL" id="MU971376">
    <property type="protein sequence ID" value="KAK9237014.1"/>
    <property type="molecule type" value="Genomic_DNA"/>
</dbReference>
<reference evidence="2" key="1">
    <citation type="journal article" date="2024" name="Front. Bioeng. Biotechnol.">
        <title>Genome-scale model development and genomic sequencing of the oleaginous clade Lipomyces.</title>
        <authorList>
            <person name="Czajka J.J."/>
            <person name="Han Y."/>
            <person name="Kim J."/>
            <person name="Mondo S.J."/>
            <person name="Hofstad B.A."/>
            <person name="Robles A."/>
            <person name="Haridas S."/>
            <person name="Riley R."/>
            <person name="LaButti K."/>
            <person name="Pangilinan J."/>
            <person name="Andreopoulos W."/>
            <person name="Lipzen A."/>
            <person name="Yan J."/>
            <person name="Wang M."/>
            <person name="Ng V."/>
            <person name="Grigoriev I.V."/>
            <person name="Spatafora J.W."/>
            <person name="Magnuson J.K."/>
            <person name="Baker S.E."/>
            <person name="Pomraning K.R."/>
        </authorList>
    </citation>
    <scope>NUCLEOTIDE SEQUENCE [LARGE SCALE GENOMIC DNA]</scope>
    <source>
        <strain evidence="2">CBS 7786</strain>
    </source>
</reference>
<protein>
    <submittedName>
        <fullName evidence="1">Fungal-specific transcription factor domain-containing protein</fullName>
    </submittedName>
</protein>
<organism evidence="1 2">
    <name type="scientific">Lipomyces kononenkoae</name>
    <name type="common">Yeast</name>
    <dbReference type="NCBI Taxonomy" id="34357"/>
    <lineage>
        <taxon>Eukaryota</taxon>
        <taxon>Fungi</taxon>
        <taxon>Dikarya</taxon>
        <taxon>Ascomycota</taxon>
        <taxon>Saccharomycotina</taxon>
        <taxon>Lipomycetes</taxon>
        <taxon>Lipomycetales</taxon>
        <taxon>Lipomycetaceae</taxon>
        <taxon>Lipomyces</taxon>
    </lineage>
</organism>
<evidence type="ECO:0000313" key="2">
    <source>
        <dbReference type="Proteomes" id="UP001433508"/>
    </source>
</evidence>
<sequence>MTQRSVPGSLMVVLFLFLRALAHPSWSASTVTVPVHSQLLNAKTQDGSSYNECHPLRSTSASPIQILNLISIYASHRPSDNKQWHIGGIAIRLAIELGLHRHSDNWKLSADESDLRRRVFRTTYAIEITLAFNLGRPASIYFEDADAPFPNAIEDMIMPIHHFRHRQIQEQMLSQVYRGRKSNMSTSAEENQFILDKLQDQPEAMLKLGL</sequence>
<dbReference type="Proteomes" id="UP001433508">
    <property type="component" value="Unassembled WGS sequence"/>
</dbReference>
<keyword evidence="2" id="KW-1185">Reference proteome</keyword>